<proteinExistence type="predicted"/>
<dbReference type="Proteomes" id="UP000095705">
    <property type="component" value="Unassembled WGS sequence"/>
</dbReference>
<evidence type="ECO:0000313" key="2">
    <source>
        <dbReference type="EMBL" id="OEJ32375.1"/>
    </source>
</evidence>
<organism evidence="2 3">
    <name type="scientific">Streptomyces subrutilus</name>
    <dbReference type="NCBI Taxonomy" id="36818"/>
    <lineage>
        <taxon>Bacteria</taxon>
        <taxon>Bacillati</taxon>
        <taxon>Actinomycetota</taxon>
        <taxon>Actinomycetes</taxon>
        <taxon>Kitasatosporales</taxon>
        <taxon>Streptomycetaceae</taxon>
        <taxon>Streptomyces</taxon>
    </lineage>
</organism>
<dbReference type="RefSeq" id="WP_069920650.1">
    <property type="nucleotide sequence ID" value="NZ_MEHK01000001.1"/>
</dbReference>
<dbReference type="STRING" id="36818.BGK67_14470"/>
<feature type="chain" id="PRO_5009183663" evidence="1">
    <location>
        <begin position="35"/>
        <end position="144"/>
    </location>
</feature>
<dbReference type="AlphaFoldDB" id="A0A1E5PS49"/>
<feature type="signal peptide" evidence="1">
    <location>
        <begin position="1"/>
        <end position="34"/>
    </location>
</feature>
<keyword evidence="1" id="KW-0732">Signal</keyword>
<dbReference type="OrthoDB" id="4335952at2"/>
<gene>
    <name evidence="2" type="ORF">BGK67_14470</name>
</gene>
<evidence type="ECO:0000256" key="1">
    <source>
        <dbReference type="SAM" id="SignalP"/>
    </source>
</evidence>
<dbReference type="EMBL" id="MEHK01000001">
    <property type="protein sequence ID" value="OEJ32375.1"/>
    <property type="molecule type" value="Genomic_DNA"/>
</dbReference>
<accession>A0A1E5PS49</accession>
<reference evidence="2 3" key="1">
    <citation type="submission" date="2016-08" db="EMBL/GenBank/DDBJ databases">
        <title>The complete genome of Streptomyces subrutilus 10-1-1.</title>
        <authorList>
            <person name="Chen X."/>
        </authorList>
    </citation>
    <scope>NUCLEOTIDE SEQUENCE [LARGE SCALE GENOMIC DNA]</scope>
    <source>
        <strain evidence="2 3">10-1-1</strain>
    </source>
</reference>
<name>A0A1E5PS49_9ACTN</name>
<comment type="caution">
    <text evidence="2">The sequence shown here is derived from an EMBL/GenBank/DDBJ whole genome shotgun (WGS) entry which is preliminary data.</text>
</comment>
<sequence length="144" mass="15031">MHPTKPSRARRARLLVPSALAVAILSGAAAPAGAVEGDRAAVRQQVETQQRAAAGPIDDLVNGILESIKALLPAGVTLPDIKIPEIKLPEIKLPEIPGVELPQIPGVELPALPPLTPPTLPAPVETVPEVPDLQIPEIEIPDLP</sequence>
<evidence type="ECO:0000313" key="3">
    <source>
        <dbReference type="Proteomes" id="UP000095705"/>
    </source>
</evidence>
<protein>
    <submittedName>
        <fullName evidence="2">Uncharacterized protein</fullName>
    </submittedName>
</protein>
<keyword evidence="3" id="KW-1185">Reference proteome</keyword>